<dbReference type="Gene3D" id="1.10.1670.10">
    <property type="entry name" value="Helix-hairpin-Helix base-excision DNA repair enzymes (C-terminal)"/>
    <property type="match status" value="1"/>
</dbReference>
<evidence type="ECO:0000256" key="4">
    <source>
        <dbReference type="ARBA" id="ARBA00022801"/>
    </source>
</evidence>
<dbReference type="Gene3D" id="1.10.340.30">
    <property type="entry name" value="Hypothetical protein, domain 2"/>
    <property type="match status" value="1"/>
</dbReference>
<evidence type="ECO:0000313" key="12">
    <source>
        <dbReference type="EMBL" id="TMQ47634.1"/>
    </source>
</evidence>
<keyword evidence="4" id="KW-0378">Hydrolase</keyword>
<evidence type="ECO:0000256" key="10">
    <source>
        <dbReference type="SAM" id="MobiDB-lite"/>
    </source>
</evidence>
<feature type="region of interest" description="Disordered" evidence="10">
    <location>
        <begin position="80"/>
        <end position="103"/>
    </location>
</feature>
<dbReference type="InterPro" id="IPR011257">
    <property type="entry name" value="DNA_glycosylase"/>
</dbReference>
<dbReference type="GO" id="GO:0003684">
    <property type="term" value="F:damaged DNA binding"/>
    <property type="evidence" value="ECO:0007669"/>
    <property type="project" value="InterPro"/>
</dbReference>
<evidence type="ECO:0000256" key="2">
    <source>
        <dbReference type="ARBA" id="ARBA00012720"/>
    </source>
</evidence>
<keyword evidence="7" id="KW-0511">Multifunctional enzyme</keyword>
<dbReference type="AlphaFoldDB" id="A0A538S8C8"/>
<dbReference type="CDD" id="cd00056">
    <property type="entry name" value="ENDO3c"/>
    <property type="match status" value="1"/>
</dbReference>
<dbReference type="Proteomes" id="UP000316292">
    <property type="component" value="Unassembled WGS sequence"/>
</dbReference>
<evidence type="ECO:0000256" key="7">
    <source>
        <dbReference type="ARBA" id="ARBA00023268"/>
    </source>
</evidence>
<keyword evidence="8" id="KW-0326">Glycosidase</keyword>
<evidence type="ECO:0000256" key="6">
    <source>
        <dbReference type="ARBA" id="ARBA00023239"/>
    </source>
</evidence>
<keyword evidence="6" id="KW-0456">Lyase</keyword>
<dbReference type="InterPro" id="IPR003265">
    <property type="entry name" value="HhH-GPD_domain"/>
</dbReference>
<reference evidence="12 13" key="1">
    <citation type="journal article" date="2019" name="Nat. Microbiol.">
        <title>Mediterranean grassland soil C-N compound turnover is dependent on rainfall and depth, and is mediated by genomically divergent microorganisms.</title>
        <authorList>
            <person name="Diamond S."/>
            <person name="Andeer P.F."/>
            <person name="Li Z."/>
            <person name="Crits-Christoph A."/>
            <person name="Burstein D."/>
            <person name="Anantharaman K."/>
            <person name="Lane K.R."/>
            <person name="Thomas B.C."/>
            <person name="Pan C."/>
            <person name="Northen T.R."/>
            <person name="Banfield J.F."/>
        </authorList>
    </citation>
    <scope>NUCLEOTIDE SEQUENCE [LARGE SCALE GENOMIC DNA]</scope>
    <source>
        <strain evidence="12">WS_1</strain>
    </source>
</reference>
<proteinExistence type="inferred from homology"/>
<dbReference type="SUPFAM" id="SSF55945">
    <property type="entry name" value="TATA-box binding protein-like"/>
    <property type="match status" value="1"/>
</dbReference>
<dbReference type="InterPro" id="IPR052054">
    <property type="entry name" value="Oxidative_DNA_repair_enzyme"/>
</dbReference>
<keyword evidence="5" id="KW-0234">DNA repair</keyword>
<accession>A0A538S8C8</accession>
<comment type="similarity">
    <text evidence="1">Belongs to the type-1 OGG1 family.</text>
</comment>
<comment type="catalytic activity">
    <reaction evidence="9">
        <text>2'-deoxyribonucleotide-(2'-deoxyribose 5'-phosphate)-2'-deoxyribonucleotide-DNA = a 3'-end 2'-deoxyribonucleotide-(2,3-dehydro-2,3-deoxyribose 5'-phosphate)-DNA + a 5'-end 5'-phospho-2'-deoxyribonucleoside-DNA + H(+)</text>
        <dbReference type="Rhea" id="RHEA:66592"/>
        <dbReference type="Rhea" id="RHEA-COMP:13180"/>
        <dbReference type="Rhea" id="RHEA-COMP:16897"/>
        <dbReference type="Rhea" id="RHEA-COMP:17067"/>
        <dbReference type="ChEBI" id="CHEBI:15378"/>
        <dbReference type="ChEBI" id="CHEBI:136412"/>
        <dbReference type="ChEBI" id="CHEBI:157695"/>
        <dbReference type="ChEBI" id="CHEBI:167181"/>
        <dbReference type="EC" id="4.2.99.18"/>
    </reaction>
</comment>
<dbReference type="InterPro" id="IPR012904">
    <property type="entry name" value="OGG_N"/>
</dbReference>
<dbReference type="PANTHER" id="PTHR10242">
    <property type="entry name" value="8-OXOGUANINE DNA GLYCOSYLASE"/>
    <property type="match status" value="1"/>
</dbReference>
<gene>
    <name evidence="12" type="ORF">E6K71_09385</name>
</gene>
<feature type="compositionally biased region" description="Basic and acidic residues" evidence="10">
    <location>
        <begin position="89"/>
        <end position="103"/>
    </location>
</feature>
<dbReference type="SMART" id="SM00478">
    <property type="entry name" value="ENDO3c"/>
    <property type="match status" value="1"/>
</dbReference>
<dbReference type="InterPro" id="IPR023170">
    <property type="entry name" value="HhH_base_excis_C"/>
</dbReference>
<keyword evidence="3" id="KW-0227">DNA damage</keyword>
<dbReference type="GO" id="GO:0006289">
    <property type="term" value="P:nucleotide-excision repair"/>
    <property type="evidence" value="ECO:0007669"/>
    <property type="project" value="InterPro"/>
</dbReference>
<feature type="region of interest" description="Disordered" evidence="10">
    <location>
        <begin position="1"/>
        <end position="44"/>
    </location>
</feature>
<sequence length="406" mass="45153">MFPCSSRSLRSCTLPSEARSESGTSSRSRTRRTWARLSPPPSPNPCRAITEIAKKSARMASLDFTAGSRLRTGRCALARPNLPTLPERGSTETRPERNKLTRKVAPRDARAVRYDLPVSGPIDLDLTFSCGQAFRWVREGDAWRGIVGRTEFTVSLLDPGHLSIALVGKDPGREALVRYFRLDQNPLSWLDHAEELRALPGILPLFGLRLLEQDPWETLASFISSAASNIRKIGRCVEGVALRWGTPIPGSARNAFPSAAELARARERTLRETGLGFRAPYLLETARKIAGMESPWDALRQAPYEEARAVLSDLPGVGPKIADCTLLFGLGRLEAYPVDRWIRRATLELASRRKARDEELTRWAARFGPGRGYVQMILFHLRRTQGPLPPLPRVAAPPRARAKRIA</sequence>
<dbReference type="EC" id="4.2.99.18" evidence="2"/>
<feature type="compositionally biased region" description="Polar residues" evidence="10">
    <location>
        <begin position="1"/>
        <end position="14"/>
    </location>
</feature>
<dbReference type="GO" id="GO:0006284">
    <property type="term" value="P:base-excision repair"/>
    <property type="evidence" value="ECO:0007669"/>
    <property type="project" value="InterPro"/>
</dbReference>
<feature type="domain" description="HhH-GPD" evidence="11">
    <location>
        <begin position="224"/>
        <end position="383"/>
    </location>
</feature>
<dbReference type="Gene3D" id="3.30.310.260">
    <property type="match status" value="1"/>
</dbReference>
<evidence type="ECO:0000256" key="5">
    <source>
        <dbReference type="ARBA" id="ARBA00023204"/>
    </source>
</evidence>
<organism evidence="12 13">
    <name type="scientific">Eiseniibacteriota bacterium</name>
    <dbReference type="NCBI Taxonomy" id="2212470"/>
    <lineage>
        <taxon>Bacteria</taxon>
        <taxon>Candidatus Eiseniibacteriota</taxon>
    </lineage>
</organism>
<evidence type="ECO:0000313" key="13">
    <source>
        <dbReference type="Proteomes" id="UP000316292"/>
    </source>
</evidence>
<name>A0A538S8C8_UNCEI</name>
<evidence type="ECO:0000256" key="3">
    <source>
        <dbReference type="ARBA" id="ARBA00022763"/>
    </source>
</evidence>
<dbReference type="GO" id="GO:0008534">
    <property type="term" value="F:oxidized purine nucleobase lesion DNA N-glycosylase activity"/>
    <property type="evidence" value="ECO:0007669"/>
    <property type="project" value="InterPro"/>
</dbReference>
<protein>
    <recommendedName>
        <fullName evidence="2">DNA-(apurinic or apyrimidinic site) lyase</fullName>
        <ecNumber evidence="2">4.2.99.18</ecNumber>
    </recommendedName>
</protein>
<dbReference type="SUPFAM" id="SSF48150">
    <property type="entry name" value="DNA-glycosylase"/>
    <property type="match status" value="1"/>
</dbReference>
<dbReference type="GO" id="GO:0140078">
    <property type="term" value="F:class I DNA-(apurinic or apyrimidinic site) endonuclease activity"/>
    <property type="evidence" value="ECO:0007669"/>
    <property type="project" value="UniProtKB-EC"/>
</dbReference>
<evidence type="ECO:0000256" key="8">
    <source>
        <dbReference type="ARBA" id="ARBA00023295"/>
    </source>
</evidence>
<dbReference type="PANTHER" id="PTHR10242:SF2">
    <property type="entry name" value="N-GLYCOSYLASE_DNA LYASE"/>
    <property type="match status" value="1"/>
</dbReference>
<dbReference type="EMBL" id="VBOR01000103">
    <property type="protein sequence ID" value="TMQ47634.1"/>
    <property type="molecule type" value="Genomic_DNA"/>
</dbReference>
<dbReference type="Pfam" id="PF07934">
    <property type="entry name" value="OGG_N"/>
    <property type="match status" value="1"/>
</dbReference>
<evidence type="ECO:0000259" key="11">
    <source>
        <dbReference type="SMART" id="SM00478"/>
    </source>
</evidence>
<comment type="caution">
    <text evidence="12">The sequence shown here is derived from an EMBL/GenBank/DDBJ whole genome shotgun (WGS) entry which is preliminary data.</text>
</comment>
<evidence type="ECO:0000256" key="9">
    <source>
        <dbReference type="ARBA" id="ARBA00044632"/>
    </source>
</evidence>
<evidence type="ECO:0000256" key="1">
    <source>
        <dbReference type="ARBA" id="ARBA00010679"/>
    </source>
</evidence>